<evidence type="ECO:0000313" key="1">
    <source>
        <dbReference type="EMBL" id="KAI3692726.1"/>
    </source>
</evidence>
<name>A0ACB8Z5S5_ARCLA</name>
<reference evidence="2" key="1">
    <citation type="journal article" date="2022" name="Mol. Ecol. Resour.">
        <title>The genomes of chicory, endive, great burdock and yacon provide insights into Asteraceae palaeo-polyploidization history and plant inulin production.</title>
        <authorList>
            <person name="Fan W."/>
            <person name="Wang S."/>
            <person name="Wang H."/>
            <person name="Wang A."/>
            <person name="Jiang F."/>
            <person name="Liu H."/>
            <person name="Zhao H."/>
            <person name="Xu D."/>
            <person name="Zhang Y."/>
        </authorList>
    </citation>
    <scope>NUCLEOTIDE SEQUENCE [LARGE SCALE GENOMIC DNA]</scope>
    <source>
        <strain evidence="2">cv. Niubang</strain>
    </source>
</reference>
<comment type="caution">
    <text evidence="1">The sequence shown here is derived from an EMBL/GenBank/DDBJ whole genome shotgun (WGS) entry which is preliminary data.</text>
</comment>
<gene>
    <name evidence="1" type="ORF">L6452_32548</name>
</gene>
<evidence type="ECO:0000313" key="2">
    <source>
        <dbReference type="Proteomes" id="UP001055879"/>
    </source>
</evidence>
<reference evidence="1 2" key="2">
    <citation type="journal article" date="2022" name="Mol. Ecol. Resour.">
        <title>The genomes of chicory, endive, great burdock and yacon provide insights into Asteraceae paleo-polyploidization history and plant inulin production.</title>
        <authorList>
            <person name="Fan W."/>
            <person name="Wang S."/>
            <person name="Wang H."/>
            <person name="Wang A."/>
            <person name="Jiang F."/>
            <person name="Liu H."/>
            <person name="Zhao H."/>
            <person name="Xu D."/>
            <person name="Zhang Y."/>
        </authorList>
    </citation>
    <scope>NUCLEOTIDE SEQUENCE [LARGE SCALE GENOMIC DNA]</scope>
    <source>
        <strain evidence="2">cv. Niubang</strain>
    </source>
</reference>
<accession>A0ACB8Z5S5</accession>
<proteinExistence type="predicted"/>
<protein>
    <submittedName>
        <fullName evidence="1">Uncharacterized protein</fullName>
    </submittedName>
</protein>
<keyword evidence="2" id="KW-1185">Reference proteome</keyword>
<dbReference type="EMBL" id="CM042057">
    <property type="protein sequence ID" value="KAI3692726.1"/>
    <property type="molecule type" value="Genomic_DNA"/>
</dbReference>
<sequence>MRSEIAEIKFTAESKLEEENALSSIFEEKSLEVEVKLCAADAKLVEVSRKASEIQRKSVEFDTKKKDLREWETKLQQGEERLADVHRLLNQTDERANENDRIFKQKQIELRETQMRIDSALSALKTKEDDMCNKIEKLTLKEKEVDAKKKQSTRWAREIVWFLERGCIILKSLERDYI</sequence>
<organism evidence="1 2">
    <name type="scientific">Arctium lappa</name>
    <name type="common">Greater burdock</name>
    <name type="synonym">Lappa major</name>
    <dbReference type="NCBI Taxonomy" id="4217"/>
    <lineage>
        <taxon>Eukaryota</taxon>
        <taxon>Viridiplantae</taxon>
        <taxon>Streptophyta</taxon>
        <taxon>Embryophyta</taxon>
        <taxon>Tracheophyta</taxon>
        <taxon>Spermatophyta</taxon>
        <taxon>Magnoliopsida</taxon>
        <taxon>eudicotyledons</taxon>
        <taxon>Gunneridae</taxon>
        <taxon>Pentapetalae</taxon>
        <taxon>asterids</taxon>
        <taxon>campanulids</taxon>
        <taxon>Asterales</taxon>
        <taxon>Asteraceae</taxon>
        <taxon>Carduoideae</taxon>
        <taxon>Cardueae</taxon>
        <taxon>Arctiinae</taxon>
        <taxon>Arctium</taxon>
    </lineage>
</organism>
<dbReference type="Proteomes" id="UP001055879">
    <property type="component" value="Linkage Group LG11"/>
</dbReference>